<dbReference type="EMBL" id="BAABKX010000014">
    <property type="protein sequence ID" value="GAA5054999.1"/>
    <property type="molecule type" value="Genomic_DNA"/>
</dbReference>
<dbReference type="Proteomes" id="UP001501729">
    <property type="component" value="Unassembled WGS sequence"/>
</dbReference>
<comment type="caution">
    <text evidence="2">The sequence shown here is derived from an EMBL/GenBank/DDBJ whole genome shotgun (WGS) entry which is preliminary data.</text>
</comment>
<dbReference type="RefSeq" id="WP_227773181.1">
    <property type="nucleotide sequence ID" value="NZ_BAABKX010000014.1"/>
</dbReference>
<gene>
    <name evidence="2" type="ORF">GCM10025751_34230</name>
</gene>
<keyword evidence="3" id="KW-1185">Reference proteome</keyword>
<feature type="compositionally biased region" description="Low complexity" evidence="1">
    <location>
        <begin position="91"/>
        <end position="100"/>
    </location>
</feature>
<dbReference type="AlphaFoldDB" id="A0AAV3UKB5"/>
<evidence type="ECO:0000313" key="3">
    <source>
        <dbReference type="Proteomes" id="UP001501729"/>
    </source>
</evidence>
<feature type="region of interest" description="Disordered" evidence="1">
    <location>
        <begin position="91"/>
        <end position="111"/>
    </location>
</feature>
<evidence type="ECO:0000313" key="2">
    <source>
        <dbReference type="EMBL" id="GAA5054999.1"/>
    </source>
</evidence>
<accession>A0AAV3UKB5</accession>
<name>A0AAV3UKB5_9EURY</name>
<sequence length="111" mass="12123">MKKALRLLIALSIVGALFTAGFAGSAAANDYHKDKHDKKVTYQKADATVYQGQDVEQANVNYQEDNYAISAAVGWNDGEAESGDAIAVQYNDQNNDNVQYGEAEAENEHEH</sequence>
<organism evidence="2 3">
    <name type="scientific">Haladaptatus pallidirubidus</name>
    <dbReference type="NCBI Taxonomy" id="1008152"/>
    <lineage>
        <taxon>Archaea</taxon>
        <taxon>Methanobacteriati</taxon>
        <taxon>Methanobacteriota</taxon>
        <taxon>Stenosarchaea group</taxon>
        <taxon>Halobacteria</taxon>
        <taxon>Halobacteriales</taxon>
        <taxon>Haladaptataceae</taxon>
        <taxon>Haladaptatus</taxon>
    </lineage>
</organism>
<proteinExistence type="predicted"/>
<evidence type="ECO:0000256" key="1">
    <source>
        <dbReference type="SAM" id="MobiDB-lite"/>
    </source>
</evidence>
<dbReference type="GeneID" id="68613362"/>
<reference evidence="2 3" key="1">
    <citation type="journal article" date="2019" name="Int. J. Syst. Evol. Microbiol.">
        <title>The Global Catalogue of Microorganisms (GCM) 10K type strain sequencing project: providing services to taxonomists for standard genome sequencing and annotation.</title>
        <authorList>
            <consortium name="The Broad Institute Genomics Platform"/>
            <consortium name="The Broad Institute Genome Sequencing Center for Infectious Disease"/>
            <person name="Wu L."/>
            <person name="Ma J."/>
        </authorList>
    </citation>
    <scope>NUCLEOTIDE SEQUENCE [LARGE SCALE GENOMIC DNA]</scope>
    <source>
        <strain evidence="2 3">JCM 17504</strain>
    </source>
</reference>
<protein>
    <submittedName>
        <fullName evidence="2">Uncharacterized protein</fullName>
    </submittedName>
</protein>